<reference evidence="1" key="1">
    <citation type="submission" date="2021-01" db="EMBL/GenBank/DDBJ databases">
        <authorList>
            <person name="Zhong Y.L."/>
        </authorList>
    </citation>
    <scope>NUCLEOTIDE SEQUENCE</scope>
    <source>
        <strain evidence="1">KCTC 23302</strain>
    </source>
</reference>
<protein>
    <submittedName>
        <fullName evidence="1">Uncharacterized protein</fullName>
    </submittedName>
</protein>
<dbReference type="AlphaFoldDB" id="A0A937D8A8"/>
<dbReference type="Proteomes" id="UP000651057">
    <property type="component" value="Unassembled WGS sequence"/>
</dbReference>
<dbReference type="RefSeq" id="WP_201919303.1">
    <property type="nucleotide sequence ID" value="NZ_BAABAX010000005.1"/>
</dbReference>
<evidence type="ECO:0000313" key="1">
    <source>
        <dbReference type="EMBL" id="MBL0683890.1"/>
    </source>
</evidence>
<comment type="caution">
    <text evidence="1">The sequence shown here is derived from an EMBL/GenBank/DDBJ whole genome shotgun (WGS) entry which is preliminary data.</text>
</comment>
<evidence type="ECO:0000313" key="2">
    <source>
        <dbReference type="Proteomes" id="UP000651057"/>
    </source>
</evidence>
<accession>A0A937D8A8</accession>
<proteinExistence type="predicted"/>
<sequence>MKNKLLNITGIVKLTKRDQASIHGSDFSVGGLNNCFRFCRNDNDCGDCGALYTCKEGMYGGICELR</sequence>
<keyword evidence="2" id="KW-1185">Reference proteome</keyword>
<name>A0A937D8A8_9FLAO</name>
<dbReference type="EMBL" id="JAERQJ010000003">
    <property type="protein sequence ID" value="MBL0683890.1"/>
    <property type="molecule type" value="Genomic_DNA"/>
</dbReference>
<organism evidence="1 2">
    <name type="scientific">Aquimarina mytili</name>
    <dbReference type="NCBI Taxonomy" id="874423"/>
    <lineage>
        <taxon>Bacteria</taxon>
        <taxon>Pseudomonadati</taxon>
        <taxon>Bacteroidota</taxon>
        <taxon>Flavobacteriia</taxon>
        <taxon>Flavobacteriales</taxon>
        <taxon>Flavobacteriaceae</taxon>
        <taxon>Aquimarina</taxon>
    </lineage>
</organism>
<gene>
    <name evidence="1" type="ORF">JJQ60_10205</name>
</gene>